<dbReference type="GO" id="GO:0003676">
    <property type="term" value="F:nucleic acid binding"/>
    <property type="evidence" value="ECO:0007669"/>
    <property type="project" value="InterPro"/>
</dbReference>
<evidence type="ECO:0000256" key="9">
    <source>
        <dbReference type="ARBA" id="ARBA00034617"/>
    </source>
</evidence>
<proteinExistence type="inferred from homology"/>
<evidence type="ECO:0000256" key="12">
    <source>
        <dbReference type="SAM" id="MobiDB-lite"/>
    </source>
</evidence>
<feature type="region of interest" description="Disordered" evidence="12">
    <location>
        <begin position="862"/>
        <end position="920"/>
    </location>
</feature>
<dbReference type="InterPro" id="IPR001650">
    <property type="entry name" value="Helicase_C-like"/>
</dbReference>
<evidence type="ECO:0000256" key="10">
    <source>
        <dbReference type="ARBA" id="ARBA00034808"/>
    </source>
</evidence>
<keyword evidence="16" id="KW-1185">Reference proteome</keyword>
<dbReference type="CDD" id="cd18795">
    <property type="entry name" value="SF2_C_Ski2"/>
    <property type="match status" value="1"/>
</dbReference>
<dbReference type="EC" id="5.6.2.4" evidence="10"/>
<dbReference type="GO" id="GO:0005524">
    <property type="term" value="F:ATP binding"/>
    <property type="evidence" value="ECO:0007669"/>
    <property type="project" value="UniProtKB-KW"/>
</dbReference>
<dbReference type="InterPro" id="IPR057842">
    <property type="entry name" value="WH_MER3"/>
</dbReference>
<feature type="compositionally biased region" description="Polar residues" evidence="12">
    <location>
        <begin position="902"/>
        <end position="915"/>
    </location>
</feature>
<dbReference type="PROSITE" id="PS51194">
    <property type="entry name" value="HELICASE_CTER"/>
    <property type="match status" value="1"/>
</dbReference>
<dbReference type="SMART" id="SM00973">
    <property type="entry name" value="Sec63"/>
    <property type="match status" value="1"/>
</dbReference>
<dbReference type="GO" id="GO:0016787">
    <property type="term" value="F:hydrolase activity"/>
    <property type="evidence" value="ECO:0007669"/>
    <property type="project" value="UniProtKB-KW"/>
</dbReference>
<evidence type="ECO:0000256" key="11">
    <source>
        <dbReference type="ARBA" id="ARBA00048988"/>
    </source>
</evidence>
<dbReference type="InterPro" id="IPR014001">
    <property type="entry name" value="Helicase_ATP-bd"/>
</dbReference>
<dbReference type="Pfam" id="PF00270">
    <property type="entry name" value="DEAD"/>
    <property type="match status" value="1"/>
</dbReference>
<reference evidence="15" key="1">
    <citation type="submission" date="2021-01" db="EMBL/GenBank/DDBJ databases">
        <title>Adiantum capillus-veneris genome.</title>
        <authorList>
            <person name="Fang Y."/>
            <person name="Liao Q."/>
        </authorList>
    </citation>
    <scope>NUCLEOTIDE SEQUENCE</scope>
    <source>
        <strain evidence="15">H3</strain>
        <tissue evidence="15">Leaf</tissue>
    </source>
</reference>
<dbReference type="Gene3D" id="1.10.150.20">
    <property type="entry name" value="5' to 3' exonuclease, C-terminal subdomain"/>
    <property type="match status" value="1"/>
</dbReference>
<dbReference type="GO" id="GO:0007131">
    <property type="term" value="P:reciprocal meiotic recombination"/>
    <property type="evidence" value="ECO:0007669"/>
    <property type="project" value="UniProtKB-ARBA"/>
</dbReference>
<dbReference type="SUPFAM" id="SSF52540">
    <property type="entry name" value="P-loop containing nucleoside triphosphate hydrolases"/>
    <property type="match status" value="1"/>
</dbReference>
<dbReference type="FunFam" id="3.40.50.300:FF:001076">
    <property type="entry name" value="ATP-dependent DNA helicase MER3"/>
    <property type="match status" value="1"/>
</dbReference>
<gene>
    <name evidence="15" type="ORF">GOP47_0006329</name>
</gene>
<dbReference type="GO" id="GO:0043138">
    <property type="term" value="F:3'-5' DNA helicase activity"/>
    <property type="evidence" value="ECO:0007669"/>
    <property type="project" value="UniProtKB-EC"/>
</dbReference>
<feature type="region of interest" description="Disordered" evidence="12">
    <location>
        <begin position="1002"/>
        <end position="1023"/>
    </location>
</feature>
<sequence>MECKGADASYDPDVLKAVSFLPPVFQPVFDFRYFNSVQSESFRDAFLSDGNMIISAPTGSGKTVLFELCILRLLAGCLTPEGKLNYIPGSLKTVYIAPLKALVQEKHRDWSNKFGRTLNLKCQELTGDTELVNIRSLQEMDIILTTPEKFDSITRRHRDHGGLSFFGDIALILIDEVHLLSDPRGAALEAVISRMKMLSRCPEMNNCSLSKIRFIAVSATIPNIDDLAEWLMVSKQGLKRFGEEVRPVKLTTKVFGYAPAKNDFLFERRLQNFLFDILMQHSKGKAALVFCSTRKGAQEAALTLAETASKFGTKNPFLRSYEQYERLQVAALSSNDKNMQACIRNAVGYHNGGLGLADRSLVEGLFLNRDLQVLCTTNTLAHGVNLPAHTVVIKSTQYFSKEKGGYVEYDRGSILQMCGRAGRPQFDDNGVAIIMTRRETVHLYENLLSGCEPVESELFGSVAEHLNAEIVLMTVSDVSLAIDWLKCSFLYVRIKKNPEHYNIHHGGSAEQLEKKMKDICLQNVSQLSTYGLIQTDADGYILRPLEPGRLMAKYYLCFETMKLIVQSRSGSTLEDLLHILSQAQELKWIKLRRTEKKLLNDINSDVSGRLRYHVVSPNGKVKKRIQTDEEKIFILTNDALSGEPSSLDFTMSQDVNGICSNGKRIARCMSDYFIFKKRFLESISALTLSKCLHQRLWEDSPYQLKQLTGVGMVTAKALLHAGINSFAKLLSADPRRLEILTGRKYPFGNHVKESLDSLPPTVSMMFLGESYSKQGMTYTLQLTRSCQQTQYKKKHFADLVVGTESDNKLLFHEKIRLEQFSSPYQINVRSLPTTHSGDIFATLISEEYVGIDVTARFTSSSRGKQNSAWKKRSLDSVREVESTERRESDSASTPLPTEKIGPQSTIGGSQEQPLSAESRKAAWPALSFSGPTFNFLSDSHQQPSKKDQLGKGILEQDDPQPESRESTPKKKVKVTKLNVFDHIKKKARKLTGLSGGARIETSEYSDQIKKPEDSGTSETAHKEQLSIREVHLQECLQDTMVNNLDPPFCKEESESRFKAIIGYQVPDSTPNEGPLRDLFPSFSTVPMPKRASPISVPISCGGQDSKPSFMGCTSIFSFL</sequence>
<evidence type="ECO:0000313" key="16">
    <source>
        <dbReference type="Proteomes" id="UP000886520"/>
    </source>
</evidence>
<evidence type="ECO:0000259" key="13">
    <source>
        <dbReference type="PROSITE" id="PS51192"/>
    </source>
</evidence>
<protein>
    <recommendedName>
        <fullName evidence="10">DNA 3'-5' helicase</fullName>
        <ecNumber evidence="10">5.6.2.4</ecNumber>
    </recommendedName>
</protein>
<dbReference type="EMBL" id="JABFUD020000006">
    <property type="protein sequence ID" value="KAI5078658.1"/>
    <property type="molecule type" value="Genomic_DNA"/>
</dbReference>
<comment type="similarity">
    <text evidence="1">Belongs to the helicase family. SKI2 subfamily.</text>
</comment>
<evidence type="ECO:0000256" key="1">
    <source>
        <dbReference type="ARBA" id="ARBA00010140"/>
    </source>
</evidence>
<feature type="domain" description="Helicase C-terminal" evidence="14">
    <location>
        <begin position="269"/>
        <end position="470"/>
    </location>
</feature>
<dbReference type="FunFam" id="1.10.10.10:FF:000012">
    <property type="entry name" value="U5 small nuclear ribonucleoprotein helicase"/>
    <property type="match status" value="1"/>
</dbReference>
<dbReference type="AlphaFoldDB" id="A0A9D4V2V4"/>
<evidence type="ECO:0000256" key="6">
    <source>
        <dbReference type="ARBA" id="ARBA00022840"/>
    </source>
</evidence>
<dbReference type="Gene3D" id="3.40.50.300">
    <property type="entry name" value="P-loop containing nucleotide triphosphate hydrolases"/>
    <property type="match status" value="2"/>
</dbReference>
<feature type="region of interest" description="Disordered" evidence="12">
    <location>
        <begin position="933"/>
        <end position="972"/>
    </location>
</feature>
<dbReference type="Pfam" id="PF23445">
    <property type="entry name" value="WHD_SNRNP200"/>
    <property type="match status" value="1"/>
</dbReference>
<dbReference type="PROSITE" id="PS51192">
    <property type="entry name" value="HELICASE_ATP_BIND_1"/>
    <property type="match status" value="1"/>
</dbReference>
<evidence type="ECO:0000256" key="4">
    <source>
        <dbReference type="ARBA" id="ARBA00022801"/>
    </source>
</evidence>
<keyword evidence="4" id="KW-0378">Hydrolase</keyword>
<evidence type="ECO:0000256" key="2">
    <source>
        <dbReference type="ARBA" id="ARBA00022528"/>
    </source>
</evidence>
<evidence type="ECO:0000313" key="15">
    <source>
        <dbReference type="EMBL" id="KAI5078658.1"/>
    </source>
</evidence>
<feature type="compositionally biased region" description="Polar residues" evidence="12">
    <location>
        <begin position="933"/>
        <end position="942"/>
    </location>
</feature>
<keyword evidence="2" id="KW-0934">Plastid</keyword>
<dbReference type="PANTHER" id="PTHR47835:SF3">
    <property type="entry name" value="HELICASE FOR MEIOSIS 1"/>
    <property type="match status" value="1"/>
</dbReference>
<keyword evidence="7" id="KW-0413">Isomerase</keyword>
<keyword evidence="5" id="KW-0347">Helicase</keyword>
<comment type="catalytic activity">
    <reaction evidence="9">
        <text>Couples ATP hydrolysis with the unwinding of duplex DNA by translocating in the 3'-5' direction.</text>
        <dbReference type="EC" id="5.6.2.4"/>
    </reaction>
</comment>
<organism evidence="15 16">
    <name type="scientific">Adiantum capillus-veneris</name>
    <name type="common">Maidenhair fern</name>
    <dbReference type="NCBI Taxonomy" id="13818"/>
    <lineage>
        <taxon>Eukaryota</taxon>
        <taxon>Viridiplantae</taxon>
        <taxon>Streptophyta</taxon>
        <taxon>Embryophyta</taxon>
        <taxon>Tracheophyta</taxon>
        <taxon>Polypodiopsida</taxon>
        <taxon>Polypodiidae</taxon>
        <taxon>Polypodiales</taxon>
        <taxon>Pteridineae</taxon>
        <taxon>Pteridaceae</taxon>
        <taxon>Vittarioideae</taxon>
        <taxon>Adiantum</taxon>
    </lineage>
</organism>
<dbReference type="Gene3D" id="1.10.3380.10">
    <property type="entry name" value="Sec63 N-terminal domain-like domain"/>
    <property type="match status" value="1"/>
</dbReference>
<dbReference type="InterPro" id="IPR036388">
    <property type="entry name" value="WH-like_DNA-bd_sf"/>
</dbReference>
<dbReference type="SMART" id="SM00487">
    <property type="entry name" value="DEXDc"/>
    <property type="match status" value="1"/>
</dbReference>
<dbReference type="PANTHER" id="PTHR47835">
    <property type="entry name" value="HFM1, ATP DEPENDENT DNA HELICASE HOMOLOG"/>
    <property type="match status" value="1"/>
</dbReference>
<feature type="compositionally biased region" description="Basic and acidic residues" evidence="12">
    <location>
        <begin position="872"/>
        <end position="889"/>
    </location>
</feature>
<evidence type="ECO:0000256" key="8">
    <source>
        <dbReference type="ARBA" id="ARBA00023254"/>
    </source>
</evidence>
<dbReference type="SMART" id="SM00490">
    <property type="entry name" value="HELICc"/>
    <property type="match status" value="1"/>
</dbReference>
<dbReference type="InterPro" id="IPR027417">
    <property type="entry name" value="P-loop_NTPase"/>
</dbReference>
<dbReference type="InterPro" id="IPR011545">
    <property type="entry name" value="DEAD/DEAH_box_helicase_dom"/>
</dbReference>
<accession>A0A9D4V2V4</accession>
<evidence type="ECO:0000256" key="5">
    <source>
        <dbReference type="ARBA" id="ARBA00022806"/>
    </source>
</evidence>
<dbReference type="Gene3D" id="1.10.10.10">
    <property type="entry name" value="Winged helix-like DNA-binding domain superfamily/Winged helix DNA-binding domain"/>
    <property type="match status" value="1"/>
</dbReference>
<dbReference type="Pfam" id="PF02889">
    <property type="entry name" value="Sec63"/>
    <property type="match status" value="1"/>
</dbReference>
<name>A0A9D4V2V4_ADICA</name>
<comment type="caution">
    <text evidence="15">The sequence shown here is derived from an EMBL/GenBank/DDBJ whole genome shotgun (WGS) entry which is preliminary data.</text>
</comment>
<dbReference type="InterPro" id="IPR004179">
    <property type="entry name" value="Sec63-dom"/>
</dbReference>
<evidence type="ECO:0000256" key="7">
    <source>
        <dbReference type="ARBA" id="ARBA00023235"/>
    </source>
</evidence>
<dbReference type="SUPFAM" id="SSF158702">
    <property type="entry name" value="Sec63 N-terminal domain-like"/>
    <property type="match status" value="1"/>
</dbReference>
<keyword evidence="2" id="KW-0150">Chloroplast</keyword>
<comment type="catalytic activity">
    <reaction evidence="11">
        <text>ATP + H2O = ADP + phosphate + H(+)</text>
        <dbReference type="Rhea" id="RHEA:13065"/>
        <dbReference type="ChEBI" id="CHEBI:15377"/>
        <dbReference type="ChEBI" id="CHEBI:15378"/>
        <dbReference type="ChEBI" id="CHEBI:30616"/>
        <dbReference type="ChEBI" id="CHEBI:43474"/>
        <dbReference type="ChEBI" id="CHEBI:456216"/>
        <dbReference type="EC" id="5.6.2.4"/>
    </reaction>
</comment>
<dbReference type="Pfam" id="PF00271">
    <property type="entry name" value="Helicase_C"/>
    <property type="match status" value="1"/>
</dbReference>
<keyword evidence="6" id="KW-0067">ATP-binding</keyword>
<dbReference type="InterPro" id="IPR052247">
    <property type="entry name" value="Meiotic_Crossover_Helicase"/>
</dbReference>
<evidence type="ECO:0000259" key="14">
    <source>
        <dbReference type="PROSITE" id="PS51194"/>
    </source>
</evidence>
<dbReference type="OrthoDB" id="5575at2759"/>
<keyword evidence="8" id="KW-0469">Meiosis</keyword>
<feature type="compositionally biased region" description="Basic and acidic residues" evidence="12">
    <location>
        <begin position="1006"/>
        <end position="1023"/>
    </location>
</feature>
<dbReference type="Proteomes" id="UP000886520">
    <property type="component" value="Chromosome 6"/>
</dbReference>
<feature type="domain" description="Helicase ATP-binding" evidence="13">
    <location>
        <begin position="43"/>
        <end position="239"/>
    </location>
</feature>
<keyword evidence="3" id="KW-0547">Nucleotide-binding</keyword>
<evidence type="ECO:0000256" key="3">
    <source>
        <dbReference type="ARBA" id="ARBA00022741"/>
    </source>
</evidence>